<sequence length="198" mass="22765">MENVKLEKQNILNYKLDQHHGYTRILVQLFGSAGHDKSSLINSFIYVLRDGSFKSIVLTQLDDGEETFGGLTTIRKSYHLTDSITVVDNRGFGKMDDYETGEIYAQLANILALDEIVEFEANTLEKTVHRVIDAEMNFTDLIVPVYVYRCEFARFVAGEYICETATKIRWQKFWPTFLEFFTVSQITPITSPNPKKVN</sequence>
<gene>
    <name evidence="1" type="ORF">XELAEV_18045766mg</name>
</gene>
<organism evidence="1 2">
    <name type="scientific">Xenopus laevis</name>
    <name type="common">African clawed frog</name>
    <dbReference type="NCBI Taxonomy" id="8355"/>
    <lineage>
        <taxon>Eukaryota</taxon>
        <taxon>Metazoa</taxon>
        <taxon>Chordata</taxon>
        <taxon>Craniata</taxon>
        <taxon>Vertebrata</taxon>
        <taxon>Euteleostomi</taxon>
        <taxon>Amphibia</taxon>
        <taxon>Batrachia</taxon>
        <taxon>Anura</taxon>
        <taxon>Pipoidea</taxon>
        <taxon>Pipidae</taxon>
        <taxon>Xenopodinae</taxon>
        <taxon>Xenopus</taxon>
        <taxon>Xenopus</taxon>
    </lineage>
</organism>
<proteinExistence type="predicted"/>
<dbReference type="AlphaFoldDB" id="A0A974H4K5"/>
<accession>A0A974H4K5</accession>
<name>A0A974H4K5_XENLA</name>
<protein>
    <submittedName>
        <fullName evidence="1">Uncharacterized protein</fullName>
    </submittedName>
</protein>
<evidence type="ECO:0000313" key="2">
    <source>
        <dbReference type="Proteomes" id="UP000694892"/>
    </source>
</evidence>
<evidence type="ECO:0000313" key="1">
    <source>
        <dbReference type="EMBL" id="OCT64667.1"/>
    </source>
</evidence>
<reference evidence="2" key="1">
    <citation type="journal article" date="2016" name="Nature">
        <title>Genome evolution in the allotetraploid frog Xenopus laevis.</title>
        <authorList>
            <person name="Session A.M."/>
            <person name="Uno Y."/>
            <person name="Kwon T."/>
            <person name="Chapman J.A."/>
            <person name="Toyoda A."/>
            <person name="Takahashi S."/>
            <person name="Fukui A."/>
            <person name="Hikosaka A."/>
            <person name="Suzuki A."/>
            <person name="Kondo M."/>
            <person name="van Heeringen S.J."/>
            <person name="Quigley I."/>
            <person name="Heinz S."/>
            <person name="Ogino H."/>
            <person name="Ochi H."/>
            <person name="Hellsten U."/>
            <person name="Lyons J.B."/>
            <person name="Simakov O."/>
            <person name="Putnam N."/>
            <person name="Stites J."/>
            <person name="Kuroki Y."/>
            <person name="Tanaka T."/>
            <person name="Michiue T."/>
            <person name="Watanabe M."/>
            <person name="Bogdanovic O."/>
            <person name="Lister R."/>
            <person name="Georgiou G."/>
            <person name="Paranjpe S.S."/>
            <person name="van Kruijsbergen I."/>
            <person name="Shu S."/>
            <person name="Carlson J."/>
            <person name="Kinoshita T."/>
            <person name="Ohta Y."/>
            <person name="Mawaribuchi S."/>
            <person name="Jenkins J."/>
            <person name="Grimwood J."/>
            <person name="Schmutz J."/>
            <person name="Mitros T."/>
            <person name="Mozaffari S.V."/>
            <person name="Suzuki Y."/>
            <person name="Haramoto Y."/>
            <person name="Yamamoto T.S."/>
            <person name="Takagi C."/>
            <person name="Heald R."/>
            <person name="Miller K."/>
            <person name="Haudenschild C."/>
            <person name="Kitzman J."/>
            <person name="Nakayama T."/>
            <person name="Izutsu Y."/>
            <person name="Robert J."/>
            <person name="Fortriede J."/>
            <person name="Burns K."/>
            <person name="Lotay V."/>
            <person name="Karimi K."/>
            <person name="Yasuoka Y."/>
            <person name="Dichmann D.S."/>
            <person name="Flajnik M.F."/>
            <person name="Houston D.W."/>
            <person name="Shendure J."/>
            <person name="DuPasquier L."/>
            <person name="Vize P.D."/>
            <person name="Zorn A.M."/>
            <person name="Ito M."/>
            <person name="Marcotte E.M."/>
            <person name="Wallingford J.B."/>
            <person name="Ito Y."/>
            <person name="Asashima M."/>
            <person name="Ueno N."/>
            <person name="Matsuda Y."/>
            <person name="Veenstra G.J."/>
            <person name="Fujiyama A."/>
            <person name="Harland R.M."/>
            <person name="Taira M."/>
            <person name="Rokhsar D.S."/>
        </authorList>
    </citation>
    <scope>NUCLEOTIDE SEQUENCE [LARGE SCALE GENOMIC DNA]</scope>
    <source>
        <strain evidence="2">J</strain>
    </source>
</reference>
<dbReference type="Proteomes" id="UP000694892">
    <property type="component" value="Chromosome 9_10L"/>
</dbReference>
<dbReference type="EMBL" id="CM004482">
    <property type="protein sequence ID" value="OCT64667.1"/>
    <property type="molecule type" value="Genomic_DNA"/>
</dbReference>